<proteinExistence type="predicted"/>
<dbReference type="CDD" id="cd00093">
    <property type="entry name" value="HTH_XRE"/>
    <property type="match status" value="1"/>
</dbReference>
<organism evidence="3 4">
    <name type="scientific">Rhizobium tubonense</name>
    <dbReference type="NCBI Taxonomy" id="484088"/>
    <lineage>
        <taxon>Bacteria</taxon>
        <taxon>Pseudomonadati</taxon>
        <taxon>Pseudomonadota</taxon>
        <taxon>Alphaproteobacteria</taxon>
        <taxon>Hyphomicrobiales</taxon>
        <taxon>Rhizobiaceae</taxon>
        <taxon>Rhizobium/Agrobacterium group</taxon>
        <taxon>Rhizobium</taxon>
    </lineage>
</organism>
<dbReference type="Proteomes" id="UP000248925">
    <property type="component" value="Unassembled WGS sequence"/>
</dbReference>
<dbReference type="PANTHER" id="PTHR46797">
    <property type="entry name" value="HTH-TYPE TRANSCRIPTIONAL REGULATOR"/>
    <property type="match status" value="1"/>
</dbReference>
<dbReference type="GO" id="GO:0003700">
    <property type="term" value="F:DNA-binding transcription factor activity"/>
    <property type="evidence" value="ECO:0007669"/>
    <property type="project" value="TreeGrafter"/>
</dbReference>
<evidence type="ECO:0000259" key="2">
    <source>
        <dbReference type="PROSITE" id="PS50943"/>
    </source>
</evidence>
<feature type="domain" description="HTH cro/C1-type" evidence="2">
    <location>
        <begin position="34"/>
        <end position="88"/>
    </location>
</feature>
<dbReference type="EMBL" id="PCDP01000041">
    <property type="protein sequence ID" value="PZM10991.1"/>
    <property type="molecule type" value="Genomic_DNA"/>
</dbReference>
<dbReference type="InterPro" id="IPR010982">
    <property type="entry name" value="Lambda_DNA-bd_dom_sf"/>
</dbReference>
<dbReference type="OrthoDB" id="7871866at2"/>
<name>A0A2W4CDX6_9HYPH</name>
<dbReference type="SUPFAM" id="SSF47413">
    <property type="entry name" value="lambda repressor-like DNA-binding domains"/>
    <property type="match status" value="1"/>
</dbReference>
<gene>
    <name evidence="3" type="ORF">CPY51_21640</name>
</gene>
<dbReference type="GO" id="GO:0003677">
    <property type="term" value="F:DNA binding"/>
    <property type="evidence" value="ECO:0007669"/>
    <property type="project" value="UniProtKB-KW"/>
</dbReference>
<dbReference type="InterPro" id="IPR001387">
    <property type="entry name" value="Cro/C1-type_HTH"/>
</dbReference>
<dbReference type="GO" id="GO:0005829">
    <property type="term" value="C:cytosol"/>
    <property type="evidence" value="ECO:0007669"/>
    <property type="project" value="TreeGrafter"/>
</dbReference>
<evidence type="ECO:0000313" key="4">
    <source>
        <dbReference type="Proteomes" id="UP000248925"/>
    </source>
</evidence>
<dbReference type="InterPro" id="IPR050807">
    <property type="entry name" value="TransReg_Diox_bact_type"/>
</dbReference>
<sequence>MARWKKPSKEEISEGRIRLREKAAAGELRFPTAVVEIRKSLGLTQEQFAAITGNTKRQVLEIETGKANPTVETLERIAQLFGFTLGFVPK</sequence>
<dbReference type="SMART" id="SM00530">
    <property type="entry name" value="HTH_XRE"/>
    <property type="match status" value="1"/>
</dbReference>
<dbReference type="Gene3D" id="1.10.260.40">
    <property type="entry name" value="lambda repressor-like DNA-binding domains"/>
    <property type="match status" value="1"/>
</dbReference>
<protein>
    <submittedName>
        <fullName evidence="3">Transcriptional regulator</fullName>
    </submittedName>
</protein>
<keyword evidence="1" id="KW-0238">DNA-binding</keyword>
<reference evidence="3 4" key="1">
    <citation type="journal article" date="2018" name="Sci. Rep.">
        <title>Rhizobium tumorigenes sp. nov., a novel plant tumorigenic bacterium isolated from cane gall tumors on thornless blackberry.</title>
        <authorList>
            <person name="Kuzmanovi N."/>
            <person name="Smalla K."/>
            <person name="Gronow S."/>
            <person name="PuBawska J."/>
        </authorList>
    </citation>
    <scope>NUCLEOTIDE SEQUENCE [LARGE SCALE GENOMIC DNA]</scope>
    <source>
        <strain evidence="3 4">CCBAU 85046</strain>
    </source>
</reference>
<evidence type="ECO:0000256" key="1">
    <source>
        <dbReference type="ARBA" id="ARBA00023125"/>
    </source>
</evidence>
<dbReference type="PROSITE" id="PS50943">
    <property type="entry name" value="HTH_CROC1"/>
    <property type="match status" value="1"/>
</dbReference>
<dbReference type="PANTHER" id="PTHR46797:SF1">
    <property type="entry name" value="METHYLPHOSPHONATE SYNTHASE"/>
    <property type="match status" value="1"/>
</dbReference>
<comment type="caution">
    <text evidence="3">The sequence shown here is derived from an EMBL/GenBank/DDBJ whole genome shotgun (WGS) entry which is preliminary data.</text>
</comment>
<evidence type="ECO:0000313" key="3">
    <source>
        <dbReference type="EMBL" id="PZM10991.1"/>
    </source>
</evidence>
<accession>A0A2W4CDX6</accession>
<dbReference type="Pfam" id="PF01381">
    <property type="entry name" value="HTH_3"/>
    <property type="match status" value="1"/>
</dbReference>
<keyword evidence="4" id="KW-1185">Reference proteome</keyword>
<dbReference type="AlphaFoldDB" id="A0A2W4CDX6"/>
<dbReference type="RefSeq" id="WP_111162318.1">
    <property type="nucleotide sequence ID" value="NZ_PCDP01000041.1"/>
</dbReference>